<evidence type="ECO:0008006" key="2">
    <source>
        <dbReference type="Google" id="ProtNLM"/>
    </source>
</evidence>
<evidence type="ECO:0000313" key="1">
    <source>
        <dbReference type="EMBL" id="PJE79648.1"/>
    </source>
</evidence>
<dbReference type="InterPro" id="IPR010982">
    <property type="entry name" value="Lambda_DNA-bd_dom_sf"/>
</dbReference>
<proteinExistence type="predicted"/>
<organism evidence="1">
    <name type="scientific">invertebrate metagenome</name>
    <dbReference type="NCBI Taxonomy" id="1711999"/>
    <lineage>
        <taxon>unclassified sequences</taxon>
        <taxon>metagenomes</taxon>
        <taxon>organismal metagenomes</taxon>
    </lineage>
</organism>
<protein>
    <recommendedName>
        <fullName evidence="2">HTH cro/C1-type domain-containing protein</fullName>
    </recommendedName>
</protein>
<dbReference type="Gene3D" id="1.10.260.40">
    <property type="entry name" value="lambda repressor-like DNA-binding domains"/>
    <property type="match status" value="1"/>
</dbReference>
<reference evidence="1" key="1">
    <citation type="journal article" date="2017" name="Appl. Environ. Microbiol.">
        <title>Molecular characterization of an Endozoicomonas-like organism causing infection in king scallop Pecten maximus L.</title>
        <authorList>
            <person name="Cano I."/>
            <person name="van Aerle R."/>
            <person name="Ross S."/>
            <person name="Verner-Jeffreys D.W."/>
            <person name="Paley R.K."/>
            <person name="Rimmer G."/>
            <person name="Ryder D."/>
            <person name="Hooper P."/>
            <person name="Stone D."/>
            <person name="Feist S.W."/>
        </authorList>
    </citation>
    <scope>NUCLEOTIDE SEQUENCE</scope>
</reference>
<gene>
    <name evidence="1" type="ORF">CI610_01362</name>
</gene>
<dbReference type="AlphaFoldDB" id="A0A2H9T935"/>
<accession>A0A2H9T935</accession>
<dbReference type="EMBL" id="NSIT01000055">
    <property type="protein sequence ID" value="PJE79648.1"/>
    <property type="molecule type" value="Genomic_DNA"/>
</dbReference>
<dbReference type="GO" id="GO:0003677">
    <property type="term" value="F:DNA binding"/>
    <property type="evidence" value="ECO:0007669"/>
    <property type="project" value="InterPro"/>
</dbReference>
<sequence length="88" mass="10343">MQKSTDMTVQTARNNTVLQDLLNIKILPNNELQNKLNIQRSTLGKWKSGKWYPNRQNAKELIRIFRDLGIIIDYNSIYGDINYTDEEL</sequence>
<name>A0A2H9T935_9ZZZZ</name>
<comment type="caution">
    <text evidence="1">The sequence shown here is derived from an EMBL/GenBank/DDBJ whole genome shotgun (WGS) entry which is preliminary data.</text>
</comment>